<sequence>MNVYESLFTKMGDRKFLFKRFLAISLFRTFTMFGLFKSNPTKKMRKQYDALLEKAMHAQRNGDIKTYSLLTAQSEKLWKEIETLEKNTQGT</sequence>
<reference evidence="3" key="1">
    <citation type="journal article" date="2012" name="Sci. Rep.">
        <title>Genomes of surface isolates of Alteromonas macleodii: the life of a widespread marine opportunistic copiotroph.</title>
        <authorList>
            <person name="Lopez-Perez M."/>
            <person name="Gonzaga A."/>
            <person name="Martin-Cuadrado A.B."/>
            <person name="Onyshchenko O."/>
            <person name="Ghavidel A."/>
            <person name="Ghai R."/>
            <person name="Rodriguez-Valera F."/>
        </authorList>
    </citation>
    <scope>NUCLEOTIDE SEQUENCE [LARGE SCALE GENOMIC DNA]</scope>
    <source>
        <strain evidence="3">English Channel 673</strain>
    </source>
</reference>
<dbReference type="InterPro" id="IPR045493">
    <property type="entry name" value="DUF6435"/>
</dbReference>
<organism evidence="2 3">
    <name type="scientific">Alteromonas macleodii (strain English Channel 673)</name>
    <dbReference type="NCBI Taxonomy" id="1004788"/>
    <lineage>
        <taxon>Bacteria</taxon>
        <taxon>Pseudomonadati</taxon>
        <taxon>Pseudomonadota</taxon>
        <taxon>Gammaproteobacteria</taxon>
        <taxon>Alteromonadales</taxon>
        <taxon>Alteromonadaceae</taxon>
        <taxon>Alteromonas/Salinimonas group</taxon>
        <taxon>Alteromonas</taxon>
    </lineage>
</organism>
<evidence type="ECO:0000313" key="2">
    <source>
        <dbReference type="EMBL" id="AFT76401.1"/>
    </source>
</evidence>
<proteinExistence type="predicted"/>
<dbReference type="KEGG" id="amg:AMEC673_18625"/>
<keyword evidence="1" id="KW-0812">Transmembrane</keyword>
<gene>
    <name evidence="2" type="ordered locus">AMEC673_18625</name>
</gene>
<dbReference type="Proteomes" id="UP000006296">
    <property type="component" value="Chromosome"/>
</dbReference>
<evidence type="ECO:0008006" key="4">
    <source>
        <dbReference type="Google" id="ProtNLM"/>
    </source>
</evidence>
<evidence type="ECO:0000313" key="3">
    <source>
        <dbReference type="Proteomes" id="UP000006296"/>
    </source>
</evidence>
<dbReference type="EMBL" id="CP003844">
    <property type="protein sequence ID" value="AFT76401.1"/>
    <property type="molecule type" value="Genomic_DNA"/>
</dbReference>
<dbReference type="NCBIfam" id="NF033487">
    <property type="entry name" value="Lacal_2735_fam"/>
    <property type="match status" value="1"/>
</dbReference>
<feature type="transmembrane region" description="Helical" evidence="1">
    <location>
        <begin position="16"/>
        <end position="36"/>
    </location>
</feature>
<dbReference type="AlphaFoldDB" id="A0AB33A3Q8"/>
<name>A0AB33A3Q8_ALTME</name>
<dbReference type="Pfam" id="PF20027">
    <property type="entry name" value="DUF6435"/>
    <property type="match status" value="1"/>
</dbReference>
<evidence type="ECO:0000256" key="1">
    <source>
        <dbReference type="SAM" id="Phobius"/>
    </source>
</evidence>
<keyword evidence="1" id="KW-0472">Membrane</keyword>
<accession>A0AB33A3Q8</accession>
<protein>
    <recommendedName>
        <fullName evidence="4">Lacal_2735 family protein</fullName>
    </recommendedName>
</protein>
<keyword evidence="1" id="KW-1133">Transmembrane helix</keyword>